<evidence type="ECO:0000256" key="6">
    <source>
        <dbReference type="ARBA" id="ARBA00023180"/>
    </source>
</evidence>
<comment type="similarity">
    <text evidence="2">Belongs to the CD36 family.</text>
</comment>
<evidence type="ECO:0000256" key="5">
    <source>
        <dbReference type="ARBA" id="ARBA00023136"/>
    </source>
</evidence>
<keyword evidence="3 7" id="KW-0812">Transmembrane</keyword>
<reference evidence="9" key="1">
    <citation type="submission" date="2017-02" db="UniProtKB">
        <authorList>
            <consortium name="WormBaseParasite"/>
        </authorList>
    </citation>
    <scope>IDENTIFICATION</scope>
</reference>
<evidence type="ECO:0000313" key="9">
    <source>
        <dbReference type="WBParaSite" id="EEL_0001006901-mRNA-1"/>
    </source>
</evidence>
<accession>A0A0R3S5K0</accession>
<dbReference type="InterPro" id="IPR002159">
    <property type="entry name" value="CD36_fam"/>
</dbReference>
<keyword evidence="6" id="KW-0325">Glycoprotein</keyword>
<keyword evidence="4 7" id="KW-1133">Transmembrane helix</keyword>
<dbReference type="Pfam" id="PF01130">
    <property type="entry name" value="CD36"/>
    <property type="match status" value="1"/>
</dbReference>
<name>A0A0R3S5K0_9BILA</name>
<protein>
    <submittedName>
        <fullName evidence="9">Integrin_b_cyt domain-containing protein</fullName>
    </submittedName>
</protein>
<keyword evidence="5 7" id="KW-0472">Membrane</keyword>
<evidence type="ECO:0000256" key="4">
    <source>
        <dbReference type="ARBA" id="ARBA00022989"/>
    </source>
</evidence>
<dbReference type="WBParaSite" id="EEL_0001006901-mRNA-1">
    <property type="protein sequence ID" value="EEL_0001006901-mRNA-1"/>
    <property type="gene ID" value="EEL_0001006901"/>
</dbReference>
<organism evidence="8 9">
    <name type="scientific">Elaeophora elaphi</name>
    <dbReference type="NCBI Taxonomy" id="1147741"/>
    <lineage>
        <taxon>Eukaryota</taxon>
        <taxon>Metazoa</taxon>
        <taxon>Ecdysozoa</taxon>
        <taxon>Nematoda</taxon>
        <taxon>Chromadorea</taxon>
        <taxon>Rhabditida</taxon>
        <taxon>Spirurina</taxon>
        <taxon>Spiruromorpha</taxon>
        <taxon>Filarioidea</taxon>
        <taxon>Onchocercidae</taxon>
        <taxon>Elaeophora</taxon>
    </lineage>
</organism>
<keyword evidence="8" id="KW-1185">Reference proteome</keyword>
<evidence type="ECO:0000313" key="8">
    <source>
        <dbReference type="Proteomes" id="UP000050640"/>
    </source>
</evidence>
<sequence length="84" mass="9837">MSDKMPSMIVPVLWMKEFIYMDEDTRKDLEKIVLMPRGARILGIVLVSAGLLLWTVFLLISLWKIYLRKNADDETHLIEDDVEN</sequence>
<evidence type="ECO:0000256" key="1">
    <source>
        <dbReference type="ARBA" id="ARBA00004370"/>
    </source>
</evidence>
<evidence type="ECO:0000256" key="7">
    <source>
        <dbReference type="SAM" id="Phobius"/>
    </source>
</evidence>
<dbReference type="Proteomes" id="UP000050640">
    <property type="component" value="Unplaced"/>
</dbReference>
<feature type="transmembrane region" description="Helical" evidence="7">
    <location>
        <begin position="41"/>
        <end position="63"/>
    </location>
</feature>
<proteinExistence type="inferred from homology"/>
<evidence type="ECO:0000256" key="3">
    <source>
        <dbReference type="ARBA" id="ARBA00022692"/>
    </source>
</evidence>
<evidence type="ECO:0000256" key="2">
    <source>
        <dbReference type="ARBA" id="ARBA00010532"/>
    </source>
</evidence>
<comment type="subcellular location">
    <subcellularLocation>
        <location evidence="1">Membrane</location>
    </subcellularLocation>
</comment>
<dbReference type="AlphaFoldDB" id="A0A0R3S5K0"/>
<dbReference type="GO" id="GO:0016020">
    <property type="term" value="C:membrane"/>
    <property type="evidence" value="ECO:0007669"/>
    <property type="project" value="UniProtKB-SubCell"/>
</dbReference>